<accession>A0A0A9D831</accession>
<evidence type="ECO:0000256" key="1">
    <source>
        <dbReference type="SAM" id="MobiDB-lite"/>
    </source>
</evidence>
<proteinExistence type="predicted"/>
<reference evidence="2" key="1">
    <citation type="submission" date="2014-09" db="EMBL/GenBank/DDBJ databases">
        <authorList>
            <person name="Magalhaes I.L.F."/>
            <person name="Oliveira U."/>
            <person name="Santos F.R."/>
            <person name="Vidigal T.H.D.A."/>
            <person name="Brescovit A.D."/>
            <person name="Santos A.J."/>
        </authorList>
    </citation>
    <scope>NUCLEOTIDE SEQUENCE</scope>
    <source>
        <tissue evidence="2">Shoot tissue taken approximately 20 cm above the soil surface</tissue>
    </source>
</reference>
<reference evidence="2" key="2">
    <citation type="journal article" date="2015" name="Data Brief">
        <title>Shoot transcriptome of the giant reed, Arundo donax.</title>
        <authorList>
            <person name="Barrero R.A."/>
            <person name="Guerrero F.D."/>
            <person name="Moolhuijzen P."/>
            <person name="Goolsby J.A."/>
            <person name="Tidwell J."/>
            <person name="Bellgard S.E."/>
            <person name="Bellgard M.I."/>
        </authorList>
    </citation>
    <scope>NUCLEOTIDE SEQUENCE</scope>
    <source>
        <tissue evidence="2">Shoot tissue taken approximately 20 cm above the soil surface</tissue>
    </source>
</reference>
<organism evidence="2">
    <name type="scientific">Arundo donax</name>
    <name type="common">Giant reed</name>
    <name type="synonym">Donax arundinaceus</name>
    <dbReference type="NCBI Taxonomy" id="35708"/>
    <lineage>
        <taxon>Eukaryota</taxon>
        <taxon>Viridiplantae</taxon>
        <taxon>Streptophyta</taxon>
        <taxon>Embryophyta</taxon>
        <taxon>Tracheophyta</taxon>
        <taxon>Spermatophyta</taxon>
        <taxon>Magnoliopsida</taxon>
        <taxon>Liliopsida</taxon>
        <taxon>Poales</taxon>
        <taxon>Poaceae</taxon>
        <taxon>PACMAD clade</taxon>
        <taxon>Arundinoideae</taxon>
        <taxon>Arundineae</taxon>
        <taxon>Arundo</taxon>
    </lineage>
</organism>
<feature type="region of interest" description="Disordered" evidence="1">
    <location>
        <begin position="92"/>
        <end position="111"/>
    </location>
</feature>
<protein>
    <submittedName>
        <fullName evidence="2">Uncharacterized protein</fullName>
    </submittedName>
</protein>
<dbReference type="AlphaFoldDB" id="A0A0A9D831"/>
<dbReference type="EMBL" id="GBRH01213151">
    <property type="protein sequence ID" value="JAD84744.1"/>
    <property type="molecule type" value="Transcribed_RNA"/>
</dbReference>
<evidence type="ECO:0000313" key="2">
    <source>
        <dbReference type="EMBL" id="JAD84744.1"/>
    </source>
</evidence>
<sequence length="111" mass="12553">MRSCTQANQVQRPCQVAMYSFSPTGLWFCAQDENSALTTVDLLDTRSRSPLARDKQMRATGLELHLNSLLRPQMNPSRRDLTLLRRNIRASHQLTDPPLKLGHSSSLAPHE</sequence>
<name>A0A0A9D831_ARUDO</name>